<evidence type="ECO:0000313" key="4">
    <source>
        <dbReference type="EMBL" id="OQK16350.1"/>
    </source>
</evidence>
<reference evidence="4 5" key="1">
    <citation type="submission" date="2015-12" db="EMBL/GenBank/DDBJ databases">
        <authorList>
            <person name="Shamseldin A."/>
            <person name="Moawad H."/>
            <person name="Abd El-Rahim W.M."/>
            <person name="Sadowsky M.J."/>
        </authorList>
    </citation>
    <scope>NUCLEOTIDE SEQUENCE [LARGE SCALE GENOMIC DNA]</scope>
    <source>
        <strain evidence="4 5">WF1</strain>
    </source>
</reference>
<organism evidence="4 5">
    <name type="scientific">Methyloprofundus sedimenti</name>
    <dbReference type="NCBI Taxonomy" id="1420851"/>
    <lineage>
        <taxon>Bacteria</taxon>
        <taxon>Pseudomonadati</taxon>
        <taxon>Pseudomonadota</taxon>
        <taxon>Gammaproteobacteria</taxon>
        <taxon>Methylococcales</taxon>
        <taxon>Methylococcaceae</taxon>
        <taxon>Methyloprofundus</taxon>
    </lineage>
</organism>
<dbReference type="SUPFAM" id="SSF51905">
    <property type="entry name" value="FAD/NAD(P)-binding domain"/>
    <property type="match status" value="1"/>
</dbReference>
<dbReference type="CDD" id="cd19946">
    <property type="entry name" value="GlpA-like_Fer2_BFD-like"/>
    <property type="match status" value="1"/>
</dbReference>
<dbReference type="PANTHER" id="PTHR42949">
    <property type="entry name" value="ANAEROBIC GLYCEROL-3-PHOSPHATE DEHYDROGENASE SUBUNIT B"/>
    <property type="match status" value="1"/>
</dbReference>
<accession>A0A1V8M463</accession>
<dbReference type="RefSeq" id="WP_080520976.1">
    <property type="nucleotide sequence ID" value="NZ_LPUF01000001.1"/>
</dbReference>
<feature type="domain" description="FAD/NAD(P)-binding" evidence="2">
    <location>
        <begin position="5"/>
        <end position="317"/>
    </location>
</feature>
<dbReference type="InterPro" id="IPR041117">
    <property type="entry name" value="SoxA_A3"/>
</dbReference>
<evidence type="ECO:0000259" key="2">
    <source>
        <dbReference type="Pfam" id="PF07992"/>
    </source>
</evidence>
<dbReference type="Gene3D" id="1.10.10.1100">
    <property type="entry name" value="BFD-like [2Fe-2S]-binding domain"/>
    <property type="match status" value="1"/>
</dbReference>
<evidence type="ECO:0000256" key="1">
    <source>
        <dbReference type="ARBA" id="ARBA00023002"/>
    </source>
</evidence>
<dbReference type="InterPro" id="IPR023753">
    <property type="entry name" value="FAD/NAD-binding_dom"/>
</dbReference>
<dbReference type="Pfam" id="PF17806">
    <property type="entry name" value="SO_alpha_A3"/>
    <property type="match status" value="1"/>
</dbReference>
<keyword evidence="5" id="KW-1185">Reference proteome</keyword>
<dbReference type="InterPro" id="IPR041854">
    <property type="entry name" value="BFD-like_2Fe2S-bd_dom_sf"/>
</dbReference>
<dbReference type="InterPro" id="IPR017224">
    <property type="entry name" value="Opine_Oxase_asu/HCN_bsu"/>
</dbReference>
<sequence>MKNHYQLLIIGAGPAGLAAAVTASNHGISCALLDEQMAPGGQIYRSIESVPEPRAQILGSEYQRGKALATEFRACDIDYFPETKVWSLNRDREVGVLYKDQNKIISADQVVVASGAMERPVPFPGWTLPGVMQAGAGQILFKSAGVIPGDGVVLAGSGPLLLLLAWQYMQVGVDIKAMLDVTPLSNHLLALPKLPRALLAHQYLTKGLAYQRDLKRAGVVTKIGASHLQAHGDGELQSVSYRHLGREHNITTDLLMTHFGVIPHIWLTQAASCKHQWDSSQQCWRPQHDEWGNTSIEGILVAGDGAGINGARSAEHAGRLAGLHALFSLGIISQTERDQQSSNTRKWLRDEHHIRPFLEAYFAIPQNMLATTDQDTIVCRCEEITAGEIRAAIDNAHRDSNQVKYLSRCGMGPCQGRQCANAVAHIVADAGGQPVSDSSHFRGRPPVAPLTLAQLAMLSEGRT</sequence>
<keyword evidence="1" id="KW-0560">Oxidoreductase</keyword>
<dbReference type="InterPro" id="IPR051691">
    <property type="entry name" value="Metab_Enz_Cyan_OpOx_G3PDH"/>
</dbReference>
<name>A0A1V8M463_9GAMM</name>
<dbReference type="OrthoDB" id="9801699at2"/>
<dbReference type="PRINTS" id="PR00368">
    <property type="entry name" value="FADPNR"/>
</dbReference>
<gene>
    <name evidence="4" type="ORF">AU255_00080</name>
</gene>
<proteinExistence type="predicted"/>
<dbReference type="Gene3D" id="3.50.50.60">
    <property type="entry name" value="FAD/NAD(P)-binding domain"/>
    <property type="match status" value="2"/>
</dbReference>
<evidence type="ECO:0000259" key="3">
    <source>
        <dbReference type="Pfam" id="PF17806"/>
    </source>
</evidence>
<dbReference type="PIRSF" id="PIRSF037495">
    <property type="entry name" value="Opine_OX_OoxA/HcnB"/>
    <property type="match status" value="1"/>
</dbReference>
<protein>
    <submittedName>
        <fullName evidence="4">FAD/NAD(P)-binding oxidoreductase</fullName>
    </submittedName>
</protein>
<dbReference type="Pfam" id="PF07992">
    <property type="entry name" value="Pyr_redox_2"/>
    <property type="match status" value="1"/>
</dbReference>
<feature type="domain" description="SoxA A3" evidence="3">
    <location>
        <begin position="378"/>
        <end position="456"/>
    </location>
</feature>
<dbReference type="PANTHER" id="PTHR42949:SF3">
    <property type="entry name" value="ANAEROBIC GLYCEROL-3-PHOSPHATE DEHYDROGENASE SUBUNIT B"/>
    <property type="match status" value="1"/>
</dbReference>
<dbReference type="EMBL" id="LPUF01000001">
    <property type="protein sequence ID" value="OQK16350.1"/>
    <property type="molecule type" value="Genomic_DNA"/>
</dbReference>
<comment type="caution">
    <text evidence="4">The sequence shown here is derived from an EMBL/GenBank/DDBJ whole genome shotgun (WGS) entry which is preliminary data.</text>
</comment>
<dbReference type="PRINTS" id="PR00469">
    <property type="entry name" value="PNDRDTASEII"/>
</dbReference>
<dbReference type="AlphaFoldDB" id="A0A1V8M463"/>
<dbReference type="InterPro" id="IPR036188">
    <property type="entry name" value="FAD/NAD-bd_sf"/>
</dbReference>
<dbReference type="STRING" id="1420851.AU255_00080"/>
<dbReference type="Proteomes" id="UP000191980">
    <property type="component" value="Unassembled WGS sequence"/>
</dbReference>
<evidence type="ECO:0000313" key="5">
    <source>
        <dbReference type="Proteomes" id="UP000191980"/>
    </source>
</evidence>
<dbReference type="GO" id="GO:0016491">
    <property type="term" value="F:oxidoreductase activity"/>
    <property type="evidence" value="ECO:0007669"/>
    <property type="project" value="UniProtKB-KW"/>
</dbReference>